<sequence length="358" mass="42213">MAKNFEITVKRKQEQNDYIEDTLSPSATVNDLFIDQETKDSTTNKPRNVSKDINEVESEEKTKEKEDKNDEKDIKEIETIEEEKEEDMEHIENIEEVSEENIEETENKEDNEEKNIEEIEVKEELTEKYIEYIETLDEETKEEDNEKIEIKEEKKEEVIESIEEEKEEIIEEIRKEEPENNEEKLENFNKDIFCGRCRVYRSKKINIDKPKEDIVVKVGNIDRSMYIESVEMLKGGANIVTMVVENITYYTSKPLSNKKDKEEYKRNKSICKSYEKECICFDGDVRNTTVMKPYLIYIDVAGATENDDYEIESTSLDCISTKYVLDNGDIIDDNNSLPFNYIENLIQEYEITISIILK</sequence>
<protein>
    <submittedName>
        <fullName evidence="2">Uncharacterized protein</fullName>
    </submittedName>
</protein>
<feature type="region of interest" description="Disordered" evidence="1">
    <location>
        <begin position="1"/>
        <end position="114"/>
    </location>
</feature>
<keyword evidence="3" id="KW-1185">Reference proteome</keyword>
<accession>A0ABR7JZP4</accession>
<feature type="compositionally biased region" description="Acidic residues" evidence="1">
    <location>
        <begin position="79"/>
        <end position="110"/>
    </location>
</feature>
<reference evidence="2 3" key="1">
    <citation type="submission" date="2020-08" db="EMBL/GenBank/DDBJ databases">
        <authorList>
            <person name="Liu C."/>
            <person name="Sun Q."/>
        </authorList>
    </citation>
    <scope>NUCLEOTIDE SEQUENCE [LARGE SCALE GENOMIC DNA]</scope>
    <source>
        <strain evidence="2 3">NSJ-45</strain>
    </source>
</reference>
<evidence type="ECO:0000256" key="1">
    <source>
        <dbReference type="SAM" id="MobiDB-lite"/>
    </source>
</evidence>
<name>A0ABR7JZP4_9FIRM</name>
<organism evidence="2 3">
    <name type="scientific">Paeniclostridium hominis</name>
    <dbReference type="NCBI Taxonomy" id="2764329"/>
    <lineage>
        <taxon>Bacteria</taxon>
        <taxon>Bacillati</taxon>
        <taxon>Bacillota</taxon>
        <taxon>Clostridia</taxon>
        <taxon>Peptostreptococcales</taxon>
        <taxon>Peptostreptococcaceae</taxon>
        <taxon>Paeniclostridium</taxon>
    </lineage>
</organism>
<dbReference type="Proteomes" id="UP000611796">
    <property type="component" value="Unassembled WGS sequence"/>
</dbReference>
<dbReference type="EMBL" id="JACRWD010000001">
    <property type="protein sequence ID" value="MBC6002339.1"/>
    <property type="molecule type" value="Genomic_DNA"/>
</dbReference>
<dbReference type="RefSeq" id="WP_187004809.1">
    <property type="nucleotide sequence ID" value="NZ_JACRWD010000001.1"/>
</dbReference>
<proteinExistence type="predicted"/>
<gene>
    <name evidence="2" type="ORF">H8891_00875</name>
</gene>
<evidence type="ECO:0000313" key="3">
    <source>
        <dbReference type="Proteomes" id="UP000611796"/>
    </source>
</evidence>
<feature type="compositionally biased region" description="Basic and acidic residues" evidence="1">
    <location>
        <begin position="49"/>
        <end position="78"/>
    </location>
</feature>
<evidence type="ECO:0000313" key="2">
    <source>
        <dbReference type="EMBL" id="MBC6002339.1"/>
    </source>
</evidence>
<comment type="caution">
    <text evidence="2">The sequence shown here is derived from an EMBL/GenBank/DDBJ whole genome shotgun (WGS) entry which is preliminary data.</text>
</comment>